<keyword evidence="3" id="KW-1185">Reference proteome</keyword>
<dbReference type="EMBL" id="JACHKZ010000015">
    <property type="protein sequence ID" value="MBB6578461.1"/>
    <property type="molecule type" value="Genomic_DNA"/>
</dbReference>
<protein>
    <recommendedName>
        <fullName evidence="4">Terminase small subunit</fullName>
    </recommendedName>
</protein>
<comment type="caution">
    <text evidence="2">The sequence shown here is derived from an EMBL/GenBank/DDBJ whole genome shotgun (WGS) entry which is preliminary data.</text>
</comment>
<gene>
    <name evidence="2" type="ORF">HNP33_002543</name>
</gene>
<dbReference type="Proteomes" id="UP000562492">
    <property type="component" value="Unassembled WGS sequence"/>
</dbReference>
<evidence type="ECO:0000256" key="1">
    <source>
        <dbReference type="SAM" id="MobiDB-lite"/>
    </source>
</evidence>
<reference evidence="2 3" key="1">
    <citation type="submission" date="2020-08" db="EMBL/GenBank/DDBJ databases">
        <title>Functional genomics of gut bacteria from endangered species of beetles.</title>
        <authorList>
            <person name="Carlos-Shanley C."/>
        </authorList>
    </citation>
    <scope>NUCLEOTIDE SEQUENCE [LARGE SCALE GENOMIC DNA]</scope>
    <source>
        <strain evidence="2 3">S00124</strain>
    </source>
</reference>
<proteinExistence type="predicted"/>
<accession>A0ABR6RH21</accession>
<name>A0ABR6RH21_9BURK</name>
<organism evidence="2 3">
    <name type="scientific">Comamonas odontotermitis</name>
    <dbReference type="NCBI Taxonomy" id="379895"/>
    <lineage>
        <taxon>Bacteria</taxon>
        <taxon>Pseudomonadati</taxon>
        <taxon>Pseudomonadota</taxon>
        <taxon>Betaproteobacteria</taxon>
        <taxon>Burkholderiales</taxon>
        <taxon>Comamonadaceae</taxon>
        <taxon>Comamonas</taxon>
    </lineage>
</organism>
<feature type="region of interest" description="Disordered" evidence="1">
    <location>
        <begin position="73"/>
        <end position="95"/>
    </location>
</feature>
<sequence length="204" mass="21671">MSNTTDDKLVSLADLSQALGCKRTYAYQLRKEGRLVPADDGSKRVWLRASMQRVQDTKDPSKAGVVARHAAARGAGMTQLPDDDADDELAGGAGAQDAEGLAGGYDFQSSKAKREHFAAAREENEYRREAGELIEVAEAKSAFADAAALLGAGLDAMAPTLAPQLVGRDELAIRNALQDYAEELRGELAARIAKAAQEWSGHAA</sequence>
<evidence type="ECO:0000313" key="2">
    <source>
        <dbReference type="EMBL" id="MBB6578461.1"/>
    </source>
</evidence>
<evidence type="ECO:0000313" key="3">
    <source>
        <dbReference type="Proteomes" id="UP000562492"/>
    </source>
</evidence>
<evidence type="ECO:0008006" key="4">
    <source>
        <dbReference type="Google" id="ProtNLM"/>
    </source>
</evidence>
<dbReference type="RefSeq" id="WP_184708947.1">
    <property type="nucleotide sequence ID" value="NZ_JACHKZ010000015.1"/>
</dbReference>